<keyword evidence="1" id="KW-0812">Transmembrane</keyword>
<evidence type="ECO:0000313" key="2">
    <source>
        <dbReference type="EMBL" id="AGB14978.1"/>
    </source>
</evidence>
<keyword evidence="1" id="KW-1133">Transmembrane helix</keyword>
<dbReference type="GeneID" id="14375642"/>
<accession>L0I854</accession>
<name>L0I854_HALRX</name>
<evidence type="ECO:0000313" key="3">
    <source>
        <dbReference type="Proteomes" id="UP000010846"/>
    </source>
</evidence>
<dbReference type="eggNOG" id="ENOG502N62D">
    <property type="taxonomic scope" value="Archaea"/>
</dbReference>
<dbReference type="RefSeq" id="WP_015299673.1">
    <property type="nucleotide sequence ID" value="NC_019964.1"/>
</dbReference>
<feature type="transmembrane region" description="Helical" evidence="1">
    <location>
        <begin position="149"/>
        <end position="172"/>
    </location>
</feature>
<feature type="transmembrane region" description="Helical" evidence="1">
    <location>
        <begin position="184"/>
        <end position="206"/>
    </location>
</feature>
<dbReference type="EMBL" id="CP003050">
    <property type="protein sequence ID" value="AGB14978.1"/>
    <property type="molecule type" value="Genomic_DNA"/>
</dbReference>
<dbReference type="HOGENOM" id="CLU_1318493_0_0_2"/>
<keyword evidence="3" id="KW-1185">Reference proteome</keyword>
<proteinExistence type="predicted"/>
<protein>
    <submittedName>
        <fullName evidence="2">Uncharacterized protein</fullName>
    </submittedName>
</protein>
<dbReference type="OrthoDB" id="205998at2157"/>
<reference evidence="2" key="1">
    <citation type="submission" date="2011-09" db="EMBL/GenBank/DDBJ databases">
        <title>Complete sequence of Halovivax ruber XH-70.</title>
        <authorList>
            <consortium name="US DOE Joint Genome Institute"/>
            <person name="Lucas S."/>
            <person name="Han J."/>
            <person name="Lapidus A."/>
            <person name="Cheng J.-F."/>
            <person name="Goodwin L."/>
            <person name="Pitluck S."/>
            <person name="Peters L."/>
            <person name="Mikhailova N."/>
            <person name="Davenport K."/>
            <person name="Detter J.C."/>
            <person name="Han C."/>
            <person name="Tapia R."/>
            <person name="Land M."/>
            <person name="Hauser L."/>
            <person name="Kyrpides N."/>
            <person name="Ivanova N."/>
            <person name="Pagani I."/>
            <person name="Sproer C."/>
            <person name="Anderson I."/>
            <person name="Woyke T."/>
        </authorList>
    </citation>
    <scope>NUCLEOTIDE SEQUENCE</scope>
    <source>
        <strain evidence="2">XH-70</strain>
    </source>
</reference>
<feature type="transmembrane region" description="Helical" evidence="1">
    <location>
        <begin position="87"/>
        <end position="105"/>
    </location>
</feature>
<evidence type="ECO:0000256" key="1">
    <source>
        <dbReference type="SAM" id="Phobius"/>
    </source>
</evidence>
<feature type="transmembrane region" description="Helical" evidence="1">
    <location>
        <begin position="53"/>
        <end position="75"/>
    </location>
</feature>
<sequence length="207" mass="21164">MADQHDVSGAGSTRVAVAQTVRTFVVVFALLAVVAFLGLELLATSGVVDLTGVANWVLIPVVLGVSTLVTGWLVNGGYDRFDADPSAAGRFGWLVFLSVPFALLPTRVALAAFGFDYFGASAIVLGLAIVLAGWLVYGGGERLGIEPRHVAHAAIASIVLLVGGSVIASQVAPGRLLGPVETGLVAVAAQLAALWVGFSGTVDRLLS</sequence>
<feature type="transmembrane region" description="Helical" evidence="1">
    <location>
        <begin position="24"/>
        <end position="47"/>
    </location>
</feature>
<organism evidence="2 3">
    <name type="scientific">Halovivax ruber (strain DSM 18193 / JCM 13892 / XH-70)</name>
    <dbReference type="NCBI Taxonomy" id="797302"/>
    <lineage>
        <taxon>Archaea</taxon>
        <taxon>Methanobacteriati</taxon>
        <taxon>Methanobacteriota</taxon>
        <taxon>Stenosarchaea group</taxon>
        <taxon>Halobacteria</taxon>
        <taxon>Halobacteriales</taxon>
        <taxon>Natrialbaceae</taxon>
        <taxon>Halovivax</taxon>
    </lineage>
</organism>
<keyword evidence="1" id="KW-0472">Membrane</keyword>
<feature type="transmembrane region" description="Helical" evidence="1">
    <location>
        <begin position="117"/>
        <end position="137"/>
    </location>
</feature>
<dbReference type="AlphaFoldDB" id="L0I854"/>
<dbReference type="KEGG" id="hru:Halru_0334"/>
<gene>
    <name evidence="2" type="ordered locus">Halru_0334</name>
</gene>
<dbReference type="Proteomes" id="UP000010846">
    <property type="component" value="Chromosome"/>
</dbReference>